<dbReference type="Proteomes" id="UP000008312">
    <property type="component" value="Unassembled WGS sequence"/>
</dbReference>
<dbReference type="InParanoid" id="D8M311"/>
<evidence type="ECO:0000313" key="2">
    <source>
        <dbReference type="Proteomes" id="UP000008312"/>
    </source>
</evidence>
<dbReference type="GeneID" id="24919954"/>
<reference evidence="1" key="1">
    <citation type="submission" date="2010-02" db="EMBL/GenBank/DDBJ databases">
        <title>Sequencing and annotation of the Blastocystis hominis genome.</title>
        <authorList>
            <person name="Wincker P."/>
        </authorList>
    </citation>
    <scope>NUCLEOTIDE SEQUENCE</scope>
    <source>
        <strain evidence="1">Singapore isolate B</strain>
    </source>
</reference>
<organism evidence="1">
    <name type="scientific">Blastocystis hominis</name>
    <dbReference type="NCBI Taxonomy" id="12968"/>
    <lineage>
        <taxon>Eukaryota</taxon>
        <taxon>Sar</taxon>
        <taxon>Stramenopiles</taxon>
        <taxon>Bigyra</taxon>
        <taxon>Opalozoa</taxon>
        <taxon>Opalinata</taxon>
        <taxon>Blastocystidae</taxon>
        <taxon>Blastocystis</taxon>
    </lineage>
</organism>
<keyword evidence="2" id="KW-1185">Reference proteome</keyword>
<dbReference type="AlphaFoldDB" id="D8M311"/>
<evidence type="ECO:0000313" key="1">
    <source>
        <dbReference type="EMBL" id="CBK22734.2"/>
    </source>
</evidence>
<gene>
    <name evidence="1" type="ORF">GSBLH_T00002814001</name>
</gene>
<dbReference type="RefSeq" id="XP_012896782.1">
    <property type="nucleotide sequence ID" value="XM_013041328.1"/>
</dbReference>
<protein>
    <submittedName>
        <fullName evidence="1">Uncharacterized protein</fullName>
    </submittedName>
</protein>
<sequence>MRQAAGAAVKGVKSIKQGAKAAGNMAGKMAQDAKGFSNEFVNELLKQAGSKPK</sequence>
<name>D8M311_BLAHO</name>
<proteinExistence type="predicted"/>
<accession>D8M311</accession>
<dbReference type="EMBL" id="FN668650">
    <property type="protein sequence ID" value="CBK22734.2"/>
    <property type="molecule type" value="Genomic_DNA"/>
</dbReference>